<feature type="domain" description="NB-ARC" evidence="7">
    <location>
        <begin position="206"/>
        <end position="369"/>
    </location>
</feature>
<keyword evidence="12" id="KW-1185">Reference proteome</keyword>
<dbReference type="Gene3D" id="1.10.10.10">
    <property type="entry name" value="Winged helix-like DNA-binding domain superfamily/Winged helix DNA-binding domain"/>
    <property type="match status" value="1"/>
</dbReference>
<dbReference type="SUPFAM" id="SSF52540">
    <property type="entry name" value="P-loop containing nucleoside triphosphate hydrolases"/>
    <property type="match status" value="1"/>
</dbReference>
<dbReference type="PANTHER" id="PTHR36766:SF30">
    <property type="entry name" value="TIR-NBS TYPE DISEASE RESISTANCE PROTEIN-RELATED"/>
    <property type="match status" value="1"/>
</dbReference>
<evidence type="ECO:0000256" key="6">
    <source>
        <dbReference type="ARBA" id="ARBA00022840"/>
    </source>
</evidence>
<dbReference type="Gene3D" id="3.40.50.300">
    <property type="entry name" value="P-loop containing nucleotide triphosphate hydrolases"/>
    <property type="match status" value="1"/>
</dbReference>
<dbReference type="InterPro" id="IPR027417">
    <property type="entry name" value="P-loop_NTPase"/>
</dbReference>
<dbReference type="SUPFAM" id="SSF52058">
    <property type="entry name" value="L domain-like"/>
    <property type="match status" value="1"/>
</dbReference>
<comment type="similarity">
    <text evidence="1">Belongs to the disease resistance NB-LRR family.</text>
</comment>
<evidence type="ECO:0000259" key="8">
    <source>
        <dbReference type="Pfam" id="PF18052"/>
    </source>
</evidence>
<dbReference type="Proteomes" id="UP000233837">
    <property type="component" value="Unassembled WGS sequence"/>
</dbReference>
<reference evidence="11 12" key="1">
    <citation type="journal article" date="2016" name="Sci. Rep.">
        <title>The Dendrobium catenatum Lindl. genome sequence provides insights into polysaccharide synthase, floral development and adaptive evolution.</title>
        <authorList>
            <person name="Zhang G.Q."/>
            <person name="Xu Q."/>
            <person name="Bian C."/>
            <person name="Tsai W.C."/>
            <person name="Yeh C.M."/>
            <person name="Liu K.W."/>
            <person name="Yoshida K."/>
            <person name="Zhang L.S."/>
            <person name="Chang S.B."/>
            <person name="Chen F."/>
            <person name="Shi Y."/>
            <person name="Su Y.Y."/>
            <person name="Zhang Y.Q."/>
            <person name="Chen L.J."/>
            <person name="Yin Y."/>
            <person name="Lin M."/>
            <person name="Huang H."/>
            <person name="Deng H."/>
            <person name="Wang Z.W."/>
            <person name="Zhu S.L."/>
            <person name="Zhao X."/>
            <person name="Deng C."/>
            <person name="Niu S.C."/>
            <person name="Huang J."/>
            <person name="Wang M."/>
            <person name="Liu G.H."/>
            <person name="Yang H.J."/>
            <person name="Xiao X.J."/>
            <person name="Hsiao Y.Y."/>
            <person name="Wu W.L."/>
            <person name="Chen Y.Y."/>
            <person name="Mitsuda N."/>
            <person name="Ohme-Takagi M."/>
            <person name="Luo Y.B."/>
            <person name="Van de Peer Y."/>
            <person name="Liu Z.J."/>
        </authorList>
    </citation>
    <scope>NUCLEOTIDE SEQUENCE [LARGE SCALE GENOMIC DNA]</scope>
    <source>
        <tissue evidence="11">The whole plant</tissue>
    </source>
</reference>
<sequence>MEEWFVAPIMEKLINTGFQYLGDQVRWQTGMKEELERLRENHPKIQAVVDFASSQEQIRDRNPALNEWLWQLRDAIEEADDVLDDLEYMKLEKQLTKDKKQRKVRSIMKSINKRLVQIAKRALKIDPNLKRLEKVVQKLDKVSAGVATFLHLVKDAKQEHQEQQLEMYRARETGSLPKNDLIGRGKDKDFVMKWLRNPSNEYQTTLYSNISLLSIVGQGGMGKTTLLQHVYKDEMTKEFDLKMWICVSNNFDVNRVIANMLESLKNERTQLETLDALQKSLKSMVNSKKFLLVLDDIWNDDKEQDKNKWENVLAPLASGKLGSKILLTTRMESVAVMISNVMKKKNEILRLDGLKDEECLLLLLRYAFVNVETFNAHQNLLPTTRKIVKKLSGSPLAARVIGGVLNSHLDESHWIRVLNHDIGSQNDIFSVLKLSYIFLPKVLQNCLSFCSIFPQDHEFDKDDLVRMWIALGFIQPSNIGGETTKDAGERYFNVLVKKSLFDKFQNKHRTFYKLHDLLHEMVQFVSGQEYFSIIGDEELFIKNPETVRHLYVDTKNIEVFRNMEKFKKLRSLIVNYIWMVSIFDELTEIFKTLKSLRLMCIHSPLEEMPEEIGYLTHLRYLNFVKALMVPLPRSVCNLYHLQFLIYDRDRKFSDDDDFLPSELNNLRNLHYLELSSPGMYEIGKLNSLQELDGLYVQNLAGYRIEELEHMNELRKLVIYFPENVEDAKDACKAKLCDKRNLTDLSLEWGSLELIDHYHENVLDNLQPHSCLKKLKINSFKGARSAIWMNNVHLISNLEYIRLEDCSAWKTLPPFWQLPFLKSLYLHDMPEVKGFDYKFHENDKIRVFPSLEVLHIHQLKAMEDWFIATAAAYECLFPCLTKLCLEDCPNLLELPSCPPKLEKLEINNIGWKDCNWLQGISNYCNISIRNCQNLNYPRRH</sequence>
<keyword evidence="3" id="KW-0677">Repeat</keyword>
<dbReference type="InterPro" id="IPR041118">
    <property type="entry name" value="Rx_N"/>
</dbReference>
<dbReference type="GO" id="GO:0051707">
    <property type="term" value="P:response to other organism"/>
    <property type="evidence" value="ECO:0007669"/>
    <property type="project" value="UniProtKB-ARBA"/>
</dbReference>
<name>A0A2I0XBG9_9ASPA</name>
<dbReference type="Pfam" id="PF23559">
    <property type="entry name" value="WHD_DRP"/>
    <property type="match status" value="1"/>
</dbReference>
<keyword evidence="2" id="KW-0433">Leucine-rich repeat</keyword>
<dbReference type="InterPro" id="IPR058922">
    <property type="entry name" value="WHD_DRP"/>
</dbReference>
<evidence type="ECO:0000256" key="4">
    <source>
        <dbReference type="ARBA" id="ARBA00022741"/>
    </source>
</evidence>
<dbReference type="Pfam" id="PF18052">
    <property type="entry name" value="Rx_N"/>
    <property type="match status" value="1"/>
</dbReference>
<evidence type="ECO:0000256" key="2">
    <source>
        <dbReference type="ARBA" id="ARBA00022614"/>
    </source>
</evidence>
<gene>
    <name evidence="11" type="primary">RGA2</name>
    <name evidence="11" type="ORF">MA16_Dca025424</name>
</gene>
<dbReference type="Gene3D" id="3.80.10.10">
    <property type="entry name" value="Ribonuclease Inhibitor"/>
    <property type="match status" value="1"/>
</dbReference>
<dbReference type="EMBL" id="KZ501979">
    <property type="protein sequence ID" value="PKU85245.1"/>
    <property type="molecule type" value="Genomic_DNA"/>
</dbReference>
<reference evidence="11 12" key="2">
    <citation type="journal article" date="2017" name="Nature">
        <title>The Apostasia genome and the evolution of orchids.</title>
        <authorList>
            <person name="Zhang G.Q."/>
            <person name="Liu K.W."/>
            <person name="Li Z."/>
            <person name="Lohaus R."/>
            <person name="Hsiao Y.Y."/>
            <person name="Niu S.C."/>
            <person name="Wang J.Y."/>
            <person name="Lin Y.C."/>
            <person name="Xu Q."/>
            <person name="Chen L.J."/>
            <person name="Yoshida K."/>
            <person name="Fujiwara S."/>
            <person name="Wang Z.W."/>
            <person name="Zhang Y.Q."/>
            <person name="Mitsuda N."/>
            <person name="Wang M."/>
            <person name="Liu G.H."/>
            <person name="Pecoraro L."/>
            <person name="Huang H.X."/>
            <person name="Xiao X.J."/>
            <person name="Lin M."/>
            <person name="Wu X.Y."/>
            <person name="Wu W.L."/>
            <person name="Chen Y.Y."/>
            <person name="Chang S.B."/>
            <person name="Sakamoto S."/>
            <person name="Ohme-Takagi M."/>
            <person name="Yagi M."/>
            <person name="Zeng S.J."/>
            <person name="Shen C.Y."/>
            <person name="Yeh C.M."/>
            <person name="Luo Y.B."/>
            <person name="Tsai W.C."/>
            <person name="Van de Peer Y."/>
            <person name="Liu Z.J."/>
        </authorList>
    </citation>
    <scope>NUCLEOTIDE SEQUENCE [LARGE SCALE GENOMIC DNA]</scope>
    <source>
        <tissue evidence="11">The whole plant</tissue>
    </source>
</reference>
<evidence type="ECO:0000259" key="7">
    <source>
        <dbReference type="Pfam" id="PF00931"/>
    </source>
</evidence>
<evidence type="ECO:0000256" key="3">
    <source>
        <dbReference type="ARBA" id="ARBA00022737"/>
    </source>
</evidence>
<dbReference type="OrthoDB" id="639797at2759"/>
<dbReference type="GO" id="GO:0043531">
    <property type="term" value="F:ADP binding"/>
    <property type="evidence" value="ECO:0007669"/>
    <property type="project" value="InterPro"/>
</dbReference>
<dbReference type="InterPro" id="IPR002182">
    <property type="entry name" value="NB-ARC"/>
</dbReference>
<dbReference type="GO" id="GO:0005524">
    <property type="term" value="F:ATP binding"/>
    <property type="evidence" value="ECO:0007669"/>
    <property type="project" value="UniProtKB-KW"/>
</dbReference>
<protein>
    <submittedName>
        <fullName evidence="11">Disease resistance protein RGA2</fullName>
    </submittedName>
</protein>
<keyword evidence="4" id="KW-0547">Nucleotide-binding</keyword>
<dbReference type="AlphaFoldDB" id="A0A2I0XBG9"/>
<evidence type="ECO:0000256" key="5">
    <source>
        <dbReference type="ARBA" id="ARBA00022821"/>
    </source>
</evidence>
<dbReference type="Pfam" id="PF25019">
    <property type="entry name" value="LRR_R13L1-DRL21"/>
    <property type="match status" value="1"/>
</dbReference>
<evidence type="ECO:0000259" key="10">
    <source>
        <dbReference type="Pfam" id="PF25019"/>
    </source>
</evidence>
<dbReference type="Gene3D" id="1.20.5.4130">
    <property type="match status" value="1"/>
</dbReference>
<keyword evidence="5" id="KW-0611">Plant defense</keyword>
<dbReference type="FunFam" id="3.40.50.300:FF:001091">
    <property type="entry name" value="Probable disease resistance protein At1g61300"/>
    <property type="match status" value="1"/>
</dbReference>
<dbReference type="InterPro" id="IPR056789">
    <property type="entry name" value="LRR_R13L1-DRL21"/>
</dbReference>
<organism evidence="11 12">
    <name type="scientific">Dendrobium catenatum</name>
    <dbReference type="NCBI Taxonomy" id="906689"/>
    <lineage>
        <taxon>Eukaryota</taxon>
        <taxon>Viridiplantae</taxon>
        <taxon>Streptophyta</taxon>
        <taxon>Embryophyta</taxon>
        <taxon>Tracheophyta</taxon>
        <taxon>Spermatophyta</taxon>
        <taxon>Magnoliopsida</taxon>
        <taxon>Liliopsida</taxon>
        <taxon>Asparagales</taxon>
        <taxon>Orchidaceae</taxon>
        <taxon>Epidendroideae</taxon>
        <taxon>Malaxideae</taxon>
        <taxon>Dendrobiinae</taxon>
        <taxon>Dendrobium</taxon>
    </lineage>
</organism>
<evidence type="ECO:0000259" key="9">
    <source>
        <dbReference type="Pfam" id="PF23559"/>
    </source>
</evidence>
<evidence type="ECO:0000256" key="1">
    <source>
        <dbReference type="ARBA" id="ARBA00008894"/>
    </source>
</evidence>
<dbReference type="Gene3D" id="1.10.8.430">
    <property type="entry name" value="Helical domain of apoptotic protease-activating factors"/>
    <property type="match status" value="1"/>
</dbReference>
<dbReference type="InterPro" id="IPR032675">
    <property type="entry name" value="LRR_dom_sf"/>
</dbReference>
<dbReference type="Pfam" id="PF00931">
    <property type="entry name" value="NB-ARC"/>
    <property type="match status" value="1"/>
</dbReference>
<accession>A0A2I0XBG9</accession>
<feature type="domain" description="Disease resistance protein winged helix" evidence="9">
    <location>
        <begin position="452"/>
        <end position="522"/>
    </location>
</feature>
<dbReference type="GO" id="GO:0006952">
    <property type="term" value="P:defense response"/>
    <property type="evidence" value="ECO:0007669"/>
    <property type="project" value="UniProtKB-KW"/>
</dbReference>
<proteinExistence type="inferred from homology"/>
<evidence type="ECO:0000313" key="11">
    <source>
        <dbReference type="EMBL" id="PKU85245.1"/>
    </source>
</evidence>
<dbReference type="PRINTS" id="PR00364">
    <property type="entry name" value="DISEASERSIST"/>
</dbReference>
<feature type="domain" description="Disease resistance N-terminal" evidence="8">
    <location>
        <begin position="10"/>
        <end position="100"/>
    </location>
</feature>
<dbReference type="InterPro" id="IPR042197">
    <property type="entry name" value="Apaf_helical"/>
</dbReference>
<evidence type="ECO:0000313" key="12">
    <source>
        <dbReference type="Proteomes" id="UP000233837"/>
    </source>
</evidence>
<dbReference type="PANTHER" id="PTHR36766">
    <property type="entry name" value="PLANT BROAD-SPECTRUM MILDEW RESISTANCE PROTEIN RPW8"/>
    <property type="match status" value="1"/>
</dbReference>
<keyword evidence="6" id="KW-0067">ATP-binding</keyword>
<dbReference type="InterPro" id="IPR036388">
    <property type="entry name" value="WH-like_DNA-bd_sf"/>
</dbReference>
<feature type="domain" description="R13L1/DRL21-like LRR repeat region" evidence="10">
    <location>
        <begin position="704"/>
        <end position="828"/>
    </location>
</feature>